<sequence length="249" mass="25868">MASIESTSGVDLVATGSPEEDLASVSDAAAGLPVLCSYSDGSVDFHSEPLLDRGPARDRATAVSASAAQWPNGVVSGGDRFKREMIDIEELLSRLNPLAEEFVPPSLSGKGNGCGPARGGDGGFYANGFGVSNQVRNGGVRAYLVEEEEVMEAVVADEGGEAEVGMAGGGGEGELDHHVVGATGGAAGRTKWEAMGTKTPRRRRRKRDQDHCVPSVGLVDTHPPEAGPKTPELVVRAREAACVRGFARQ</sequence>
<dbReference type="Proteomes" id="UP000287651">
    <property type="component" value="Unassembled WGS sequence"/>
</dbReference>
<accession>A0A426XJZ6</accession>
<protein>
    <submittedName>
        <fullName evidence="2">Uncharacterized protein</fullName>
    </submittedName>
</protein>
<comment type="caution">
    <text evidence="2">The sequence shown here is derived from an EMBL/GenBank/DDBJ whole genome shotgun (WGS) entry which is preliminary data.</text>
</comment>
<reference evidence="2 3" key="1">
    <citation type="journal article" date="2014" name="Agronomy (Basel)">
        <title>A Draft Genome Sequence for Ensete ventricosum, the Drought-Tolerant Tree Against Hunger.</title>
        <authorList>
            <person name="Harrison J."/>
            <person name="Moore K.A."/>
            <person name="Paszkiewicz K."/>
            <person name="Jones T."/>
            <person name="Grant M."/>
            <person name="Ambacheew D."/>
            <person name="Muzemil S."/>
            <person name="Studholme D.J."/>
        </authorList>
    </citation>
    <scope>NUCLEOTIDE SEQUENCE [LARGE SCALE GENOMIC DNA]</scope>
</reference>
<gene>
    <name evidence="2" type="ORF">B296_00058884</name>
</gene>
<organism evidence="2 3">
    <name type="scientific">Ensete ventricosum</name>
    <name type="common">Abyssinian banana</name>
    <name type="synonym">Musa ensete</name>
    <dbReference type="NCBI Taxonomy" id="4639"/>
    <lineage>
        <taxon>Eukaryota</taxon>
        <taxon>Viridiplantae</taxon>
        <taxon>Streptophyta</taxon>
        <taxon>Embryophyta</taxon>
        <taxon>Tracheophyta</taxon>
        <taxon>Spermatophyta</taxon>
        <taxon>Magnoliopsida</taxon>
        <taxon>Liliopsida</taxon>
        <taxon>Zingiberales</taxon>
        <taxon>Musaceae</taxon>
        <taxon>Ensete</taxon>
    </lineage>
</organism>
<dbReference type="EMBL" id="AMZH03019884">
    <property type="protein sequence ID" value="RRT39796.1"/>
    <property type="molecule type" value="Genomic_DNA"/>
</dbReference>
<evidence type="ECO:0000313" key="2">
    <source>
        <dbReference type="EMBL" id="RRT39796.1"/>
    </source>
</evidence>
<dbReference type="AlphaFoldDB" id="A0A426XJZ6"/>
<feature type="region of interest" description="Disordered" evidence="1">
    <location>
        <begin position="195"/>
        <end position="233"/>
    </location>
</feature>
<evidence type="ECO:0000256" key="1">
    <source>
        <dbReference type="SAM" id="MobiDB-lite"/>
    </source>
</evidence>
<name>A0A426XJZ6_ENSVE</name>
<proteinExistence type="predicted"/>
<evidence type="ECO:0000313" key="3">
    <source>
        <dbReference type="Proteomes" id="UP000287651"/>
    </source>
</evidence>